<dbReference type="Proteomes" id="UP001054846">
    <property type="component" value="Chromosome"/>
</dbReference>
<gene>
    <name evidence="1" type="ORF">ISF26_20330</name>
</gene>
<evidence type="ECO:0000313" key="2">
    <source>
        <dbReference type="Proteomes" id="UP001054846"/>
    </source>
</evidence>
<dbReference type="Pfam" id="PF08847">
    <property type="entry name" value="Crr6"/>
    <property type="match status" value="1"/>
</dbReference>
<accession>A0ABY3PKD8</accession>
<reference evidence="1 2" key="1">
    <citation type="journal article" date="2021" name="Genome Biol. Evol.">
        <title>Complete Genome Sequencing of a Novel Gloeobacter Species from a Waterfall Cave in Mexico.</title>
        <authorList>
            <person name="Saw J.H."/>
            <person name="Cardona T."/>
            <person name="Montejano G."/>
        </authorList>
    </citation>
    <scope>NUCLEOTIDE SEQUENCE [LARGE SCALE GENOMIC DNA]</scope>
    <source>
        <strain evidence="1">MG652769</strain>
    </source>
</reference>
<organism evidence="1 2">
    <name type="scientific">Gloeobacter morelensis MG652769</name>
    <dbReference type="NCBI Taxonomy" id="2781736"/>
    <lineage>
        <taxon>Bacteria</taxon>
        <taxon>Bacillati</taxon>
        <taxon>Cyanobacteriota</taxon>
        <taxon>Cyanophyceae</taxon>
        <taxon>Gloeobacterales</taxon>
        <taxon>Gloeobacteraceae</taxon>
        <taxon>Gloeobacter</taxon>
        <taxon>Gloeobacter morelensis</taxon>
    </lineage>
</organism>
<dbReference type="NCBIfam" id="NF038024">
    <property type="entry name" value="CRR6_slr1097"/>
    <property type="match status" value="1"/>
</dbReference>
<dbReference type="PANTHER" id="PTHR35724">
    <property type="entry name" value="PROTEIN CHLORORESPIRATORY REDUCTION 6, CHLOROPLASTIC"/>
    <property type="match status" value="1"/>
</dbReference>
<dbReference type="PANTHER" id="PTHR35724:SF1">
    <property type="entry name" value="PROTEIN CHLORORESPIRATORY REDUCTION 6, CHLOROPLASTIC"/>
    <property type="match status" value="1"/>
</dbReference>
<name>A0ABY3PKD8_9CYAN</name>
<sequence>MTTILRIERSAVDRLELSTVGTHIEQLAGDPLANARQIRFEIDYPLAEADPRELPEVQEVRLFFIRLDARYPWLPYLLDWRSGELTRFAAMLVPHQFSAKDGITFAPEAMEIFVMHKIFVMADWLTSKGIANRSELRYLAQALGYDIDAEFFELLTL</sequence>
<dbReference type="InterPro" id="IPR014946">
    <property type="entry name" value="CRR6"/>
</dbReference>
<dbReference type="RefSeq" id="WP_230841139.1">
    <property type="nucleotide sequence ID" value="NZ_CP063845.1"/>
</dbReference>
<evidence type="ECO:0000313" key="1">
    <source>
        <dbReference type="EMBL" id="UFP94084.1"/>
    </source>
</evidence>
<dbReference type="EMBL" id="CP063845">
    <property type="protein sequence ID" value="UFP94084.1"/>
    <property type="molecule type" value="Genomic_DNA"/>
</dbReference>
<keyword evidence="2" id="KW-1185">Reference proteome</keyword>
<protein>
    <submittedName>
        <fullName evidence="1">CRR6 family NdhI maturation factor</fullName>
    </submittedName>
</protein>
<proteinExistence type="predicted"/>